<evidence type="ECO:0000313" key="7">
    <source>
        <dbReference type="EMBL" id="CAK6434200.1"/>
    </source>
</evidence>
<keyword evidence="4 5" id="KW-0143">Chaperone</keyword>
<proteinExistence type="inferred from homology"/>
<keyword evidence="2 5" id="KW-0547">Nucleotide-binding</keyword>
<dbReference type="PANTHER" id="PTHR11353">
    <property type="entry name" value="CHAPERONIN"/>
    <property type="match status" value="1"/>
</dbReference>
<dbReference type="Proteomes" id="UP001314169">
    <property type="component" value="Chromosome 11"/>
</dbReference>
<evidence type="ECO:0000256" key="1">
    <source>
        <dbReference type="ARBA" id="ARBA00008020"/>
    </source>
</evidence>
<protein>
    <recommendedName>
        <fullName evidence="9">T-complex protein 1 subunit theta-like 2</fullName>
    </recommendedName>
</protein>
<dbReference type="InterPro" id="IPR027409">
    <property type="entry name" value="GroEL-like_apical_dom_sf"/>
</dbReference>
<dbReference type="EMBL" id="OY882868">
    <property type="protein sequence ID" value="CAK6434200.1"/>
    <property type="molecule type" value="Genomic_DNA"/>
</dbReference>
<dbReference type="InterPro" id="IPR027410">
    <property type="entry name" value="TCP-1-like_intermed_sf"/>
</dbReference>
<evidence type="ECO:0000313" key="8">
    <source>
        <dbReference type="Proteomes" id="UP001314169"/>
    </source>
</evidence>
<organism evidence="7 8">
    <name type="scientific">Pipistrellus nathusii</name>
    <name type="common">Nathusius' pipistrelle</name>
    <dbReference type="NCBI Taxonomy" id="59473"/>
    <lineage>
        <taxon>Eukaryota</taxon>
        <taxon>Metazoa</taxon>
        <taxon>Chordata</taxon>
        <taxon>Craniata</taxon>
        <taxon>Vertebrata</taxon>
        <taxon>Euteleostomi</taxon>
        <taxon>Mammalia</taxon>
        <taxon>Eutheria</taxon>
        <taxon>Laurasiatheria</taxon>
        <taxon>Chiroptera</taxon>
        <taxon>Yangochiroptera</taxon>
        <taxon>Vespertilionidae</taxon>
        <taxon>Pipistrellus</taxon>
    </lineage>
</organism>
<dbReference type="SUPFAM" id="SSF52029">
    <property type="entry name" value="GroEL apical domain-like"/>
    <property type="match status" value="1"/>
</dbReference>
<reference evidence="7" key="1">
    <citation type="submission" date="2023-12" db="EMBL/GenBank/DDBJ databases">
        <authorList>
            <person name="Brown T."/>
        </authorList>
    </citation>
    <scope>NUCLEOTIDE SEQUENCE</scope>
</reference>
<accession>A0ABN9ZBL7</accession>
<evidence type="ECO:0000256" key="5">
    <source>
        <dbReference type="RuleBase" id="RU004187"/>
    </source>
</evidence>
<evidence type="ECO:0000256" key="6">
    <source>
        <dbReference type="SAM" id="MobiDB-lite"/>
    </source>
</evidence>
<evidence type="ECO:0000256" key="3">
    <source>
        <dbReference type="ARBA" id="ARBA00022840"/>
    </source>
</evidence>
<gene>
    <name evidence="7" type="ORF">MPIPNATIZW_LOCUS2506</name>
</gene>
<evidence type="ECO:0008006" key="9">
    <source>
        <dbReference type="Google" id="ProtNLM"/>
    </source>
</evidence>
<dbReference type="PRINTS" id="PR00304">
    <property type="entry name" value="TCOMPLEXTCP1"/>
</dbReference>
<evidence type="ECO:0000256" key="4">
    <source>
        <dbReference type="ARBA" id="ARBA00023186"/>
    </source>
</evidence>
<dbReference type="SUPFAM" id="SSF54849">
    <property type="entry name" value="GroEL-intermediate domain like"/>
    <property type="match status" value="1"/>
</dbReference>
<dbReference type="Pfam" id="PF00118">
    <property type="entry name" value="Cpn60_TCP1"/>
    <property type="match status" value="1"/>
</dbReference>
<feature type="compositionally biased region" description="Pro residues" evidence="6">
    <location>
        <begin position="523"/>
        <end position="532"/>
    </location>
</feature>
<comment type="similarity">
    <text evidence="1 5">Belongs to the TCP-1 chaperonin family.</text>
</comment>
<dbReference type="InterPro" id="IPR027413">
    <property type="entry name" value="GROEL-like_equatorial_sf"/>
</dbReference>
<sequence length="569" mass="59060">MDGGGAASVRELPQRLWPGPGDSEQPFLRSLAAAHALAKIIRPCYGPLGLQKLLVTAKGETVLTGYATAILGALELEHPAARLLRDAALSHAEHSGDGSAFAVLLAEALLAQAERLLLAGLPRAQLREAYAAATAEALALLPALAVRALGPLEDPFWALHSAMNTHTLSDAGGLARLVAQACWEARELDGTFRPERLGVCALRGGPLDRSCLLPGLAVPGRPCGQVTAVVGGARVALFACPFGLVDPNAPATATISCPVELVRFRKGTDYVTEKQVLQLAMGAVNVAVVCGPVAERTLAQADQCGILVVQVKALRDLQGLSEALGTPVMPYLLPPRPLGRCERVFPQALGEGEGAAVVFQWDGPDTPALTLVLRAASKEGLRGAEQAVYHGIDVYAQLCQDPRLLPGAGATEMALAKALADRGAALEGPRGPALLAFAQALRSLPATLAENAGLAVSAVMADLTTAHQRGHFLVGVGARGLMDVAEEEVWDCLAAKAHALRTVVDIVLQLASVDEIVLAKPGAPLPRDPGPNPRKAQERPPSAGGQPGAASSERGAGRGQLKRAQSPRK</sequence>
<keyword evidence="8" id="KW-1185">Reference proteome</keyword>
<dbReference type="Gene3D" id="1.10.560.10">
    <property type="entry name" value="GroEL-like equatorial domain"/>
    <property type="match status" value="1"/>
</dbReference>
<feature type="region of interest" description="Disordered" evidence="6">
    <location>
        <begin position="1"/>
        <end position="20"/>
    </location>
</feature>
<dbReference type="InterPro" id="IPR002423">
    <property type="entry name" value="Cpn60/GroEL/TCP-1"/>
</dbReference>
<dbReference type="SUPFAM" id="SSF48592">
    <property type="entry name" value="GroEL equatorial domain-like"/>
    <property type="match status" value="1"/>
</dbReference>
<evidence type="ECO:0000256" key="2">
    <source>
        <dbReference type="ARBA" id="ARBA00022741"/>
    </source>
</evidence>
<feature type="region of interest" description="Disordered" evidence="6">
    <location>
        <begin position="520"/>
        <end position="569"/>
    </location>
</feature>
<dbReference type="Gene3D" id="3.30.260.10">
    <property type="entry name" value="TCP-1-like chaperonin intermediate domain"/>
    <property type="match status" value="1"/>
</dbReference>
<name>A0ABN9ZBL7_PIPNA</name>
<keyword evidence="3 5" id="KW-0067">ATP-binding</keyword>
<dbReference type="Gene3D" id="3.50.7.10">
    <property type="entry name" value="GroEL"/>
    <property type="match status" value="1"/>
</dbReference>
<dbReference type="InterPro" id="IPR017998">
    <property type="entry name" value="Chaperone_TCP-1"/>
</dbReference>